<feature type="region of interest" description="Disordered" evidence="1">
    <location>
        <begin position="196"/>
        <end position="215"/>
    </location>
</feature>
<proteinExistence type="predicted"/>
<reference evidence="2 3" key="1">
    <citation type="submission" date="2019-01" db="EMBL/GenBank/DDBJ databases">
        <title>Intercellular communication is required for trap formation in the nematode-trapping fungus Duddingtonia flagrans.</title>
        <authorList>
            <person name="Youssar L."/>
            <person name="Wernet V."/>
            <person name="Hensel N."/>
            <person name="Hildebrandt H.-G."/>
            <person name="Fischer R."/>
        </authorList>
    </citation>
    <scope>NUCLEOTIDE SEQUENCE [LARGE SCALE GENOMIC DNA]</scope>
    <source>
        <strain evidence="2 3">CBS H-5679</strain>
    </source>
</reference>
<keyword evidence="3" id="KW-1185">Reference proteome</keyword>
<protein>
    <submittedName>
        <fullName evidence="2">Uncharacterized protein</fullName>
    </submittedName>
</protein>
<feature type="compositionally biased region" description="Low complexity" evidence="1">
    <location>
        <begin position="18"/>
        <end position="46"/>
    </location>
</feature>
<dbReference type="AlphaFoldDB" id="A0A436ZRF8"/>
<dbReference type="Proteomes" id="UP000283090">
    <property type="component" value="Unassembled WGS sequence"/>
</dbReference>
<dbReference type="VEuPathDB" id="FungiDB:DFL_009383"/>
<feature type="region of interest" description="Disordered" evidence="1">
    <location>
        <begin position="18"/>
        <end position="64"/>
    </location>
</feature>
<organism evidence="2 3">
    <name type="scientific">Arthrobotrys flagrans</name>
    <name type="common">Nematode-trapping fungus</name>
    <name type="synonym">Trichothecium flagrans</name>
    <dbReference type="NCBI Taxonomy" id="97331"/>
    <lineage>
        <taxon>Eukaryota</taxon>
        <taxon>Fungi</taxon>
        <taxon>Dikarya</taxon>
        <taxon>Ascomycota</taxon>
        <taxon>Pezizomycotina</taxon>
        <taxon>Orbiliomycetes</taxon>
        <taxon>Orbiliales</taxon>
        <taxon>Orbiliaceae</taxon>
        <taxon>Arthrobotrys</taxon>
    </lineage>
</organism>
<accession>A0A436ZRF8</accession>
<gene>
    <name evidence="2" type="ORF">DFL_009383</name>
</gene>
<dbReference type="RefSeq" id="XP_067487064.1">
    <property type="nucleotide sequence ID" value="XM_067639257.1"/>
</dbReference>
<name>A0A436ZRF8_ARTFL</name>
<evidence type="ECO:0000313" key="3">
    <source>
        <dbReference type="Proteomes" id="UP000283090"/>
    </source>
</evidence>
<comment type="caution">
    <text evidence="2">The sequence shown here is derived from an EMBL/GenBank/DDBJ whole genome shotgun (WGS) entry which is preliminary data.</text>
</comment>
<dbReference type="EMBL" id="SAEB01000012">
    <property type="protein sequence ID" value="RVD81520.1"/>
    <property type="molecule type" value="Genomic_DNA"/>
</dbReference>
<dbReference type="GeneID" id="93591694"/>
<feature type="region of interest" description="Disordered" evidence="1">
    <location>
        <begin position="168"/>
        <end position="190"/>
    </location>
</feature>
<sequence>MLHLGDGYMEIGISNISNLTSTSNTPSTSKQASSTSPTDSTATSSSGLVIGDIEPESQLQPETPKERLFDIHAFIPTKELPKDIYKSTNQSQSLPILWPPKEPSQCNYVPCSPELNEQYTTARPSLFKSQSTASIELLSDVLTLSSKRDQNTSPTGFLRSVSLKLTDPPISSASSTTEKETTRSTSAILESSRLSSSRKAALRSKPPISNTPHQRVSLIPSGLKLPPKCGNGGQPSPLPKPYETRLCNGCDRYITLTKIQYVCNDIGCSNRLCGRCYNIWLDAKWEGRGIVTPQKLRMAYTAAGIRERYLKRMLQNPNIPLTQKIKYIGEAAAVASGHSFINHTSQLHNIGHKTDPPRYKPLYLTPLKQIFGKEEVEITLLDSSITRI</sequence>
<evidence type="ECO:0000256" key="1">
    <source>
        <dbReference type="SAM" id="MobiDB-lite"/>
    </source>
</evidence>
<dbReference type="OrthoDB" id="5381301at2759"/>
<evidence type="ECO:0000313" key="2">
    <source>
        <dbReference type="EMBL" id="RVD81520.1"/>
    </source>
</evidence>